<protein>
    <recommendedName>
        <fullName evidence="3">Lipoprotein</fullName>
    </recommendedName>
</protein>
<evidence type="ECO:0008006" key="3">
    <source>
        <dbReference type="Google" id="ProtNLM"/>
    </source>
</evidence>
<dbReference type="RefSeq" id="WP_057659323.1">
    <property type="nucleotide sequence ID" value="NZ_LDJL01000011.1"/>
</dbReference>
<organism evidence="1 2">
    <name type="scientific">Pseudoxanthomonas dokdonensis</name>
    <dbReference type="NCBI Taxonomy" id="344882"/>
    <lineage>
        <taxon>Bacteria</taxon>
        <taxon>Pseudomonadati</taxon>
        <taxon>Pseudomonadota</taxon>
        <taxon>Gammaproteobacteria</taxon>
        <taxon>Lysobacterales</taxon>
        <taxon>Lysobacteraceae</taxon>
        <taxon>Pseudoxanthomonas</taxon>
    </lineage>
</organism>
<dbReference type="AlphaFoldDB" id="A0A0R0CHU3"/>
<accession>A0A0R0CHU3</accession>
<evidence type="ECO:0000313" key="1">
    <source>
        <dbReference type="EMBL" id="KRG69141.1"/>
    </source>
</evidence>
<dbReference type="Proteomes" id="UP000052052">
    <property type="component" value="Unassembled WGS sequence"/>
</dbReference>
<dbReference type="PROSITE" id="PS51257">
    <property type="entry name" value="PROKAR_LIPOPROTEIN"/>
    <property type="match status" value="1"/>
</dbReference>
<proteinExistence type="predicted"/>
<dbReference type="PATRIC" id="fig|344882.3.peg.794"/>
<name>A0A0R0CHU3_9GAMM</name>
<sequence>MKRIAVGLLAATICSCSNDIEAQFGRVERFAESAQNGTSRDVFLVRSGIAGNERVGFIYAMADDMAVCLEIAADMSAKYPRAPYSCEYAN</sequence>
<evidence type="ECO:0000313" key="2">
    <source>
        <dbReference type="Proteomes" id="UP000052052"/>
    </source>
</evidence>
<gene>
    <name evidence="1" type="ORF">ABB29_12110</name>
</gene>
<dbReference type="STRING" id="344882.ABB29_12110"/>
<comment type="caution">
    <text evidence="1">The sequence shown here is derived from an EMBL/GenBank/DDBJ whole genome shotgun (WGS) entry which is preliminary data.</text>
</comment>
<dbReference type="EMBL" id="LDJL01000011">
    <property type="protein sequence ID" value="KRG69141.1"/>
    <property type="molecule type" value="Genomic_DNA"/>
</dbReference>
<reference evidence="1 2" key="1">
    <citation type="submission" date="2015-05" db="EMBL/GenBank/DDBJ databases">
        <title>Genome sequencing and analysis of members of genus Stenotrophomonas.</title>
        <authorList>
            <person name="Patil P.P."/>
            <person name="Midha S."/>
            <person name="Patil P.B."/>
        </authorList>
    </citation>
    <scope>NUCLEOTIDE SEQUENCE [LARGE SCALE GENOMIC DNA]</scope>
    <source>
        <strain evidence="1 2">DSM 21858</strain>
    </source>
</reference>
<keyword evidence="2" id="KW-1185">Reference proteome</keyword>